<keyword evidence="2" id="KW-0732">Signal</keyword>
<evidence type="ECO:0000256" key="1">
    <source>
        <dbReference type="SAM" id="MobiDB-lite"/>
    </source>
</evidence>
<gene>
    <name evidence="3" type="ORF">SAMN05216324_13810</name>
</gene>
<accession>A0A1K2IXK1</accession>
<feature type="chain" id="PRO_5013040965" description="Lipoprotein" evidence="2">
    <location>
        <begin position="23"/>
        <end position="181"/>
    </location>
</feature>
<feature type="region of interest" description="Disordered" evidence="1">
    <location>
        <begin position="136"/>
        <end position="181"/>
    </location>
</feature>
<feature type="compositionally biased region" description="Basic and acidic residues" evidence="1">
    <location>
        <begin position="147"/>
        <end position="158"/>
    </location>
</feature>
<protein>
    <recommendedName>
        <fullName evidence="5">Lipoprotein</fullName>
    </recommendedName>
</protein>
<sequence length="181" mass="20379">MKRTFIISALGILALIFNSCICKNTYCKIETAPPTKHLISKDTAEDIQKNFFSNQEQVRLGAPKAIANERSDFWFPAKELSGYLCLTQKTAKNKGYEISGYRMYLGAENNSDGTIGKYKLFIVPTIRESTNNTDVDTKMKKTINPSDKADYESSKSVDDPNTEYLFDISGSGNPRFEFHSN</sequence>
<dbReference type="Proteomes" id="UP000182034">
    <property type="component" value="Unassembled WGS sequence"/>
</dbReference>
<evidence type="ECO:0000313" key="4">
    <source>
        <dbReference type="Proteomes" id="UP000182034"/>
    </source>
</evidence>
<keyword evidence="4" id="KW-1185">Reference proteome</keyword>
<proteinExistence type="predicted"/>
<evidence type="ECO:0000313" key="3">
    <source>
        <dbReference type="EMBL" id="SFZ97079.1"/>
    </source>
</evidence>
<name>A0A1K2IXK1_9FLAO</name>
<dbReference type="STRING" id="1612149.SAMN05216324_13810"/>
<dbReference type="RefSeq" id="WP_072412929.1">
    <property type="nucleotide sequence ID" value="NZ_FPKW01000038.1"/>
</dbReference>
<reference evidence="4" key="1">
    <citation type="submission" date="2016-10" db="EMBL/GenBank/DDBJ databases">
        <authorList>
            <person name="Varghese N."/>
            <person name="Submissions S."/>
        </authorList>
    </citation>
    <scope>NUCLEOTIDE SEQUENCE [LARGE SCALE GENOMIC DNA]</scope>
    <source>
        <strain evidence="4">SUR2</strain>
    </source>
</reference>
<organism evidence="3 4">
    <name type="scientific">Chryseobacterium limigenitum</name>
    <dbReference type="NCBI Taxonomy" id="1612149"/>
    <lineage>
        <taxon>Bacteria</taxon>
        <taxon>Pseudomonadati</taxon>
        <taxon>Bacteroidota</taxon>
        <taxon>Flavobacteriia</taxon>
        <taxon>Flavobacteriales</taxon>
        <taxon>Weeksellaceae</taxon>
        <taxon>Chryseobacterium group</taxon>
        <taxon>Chryseobacterium</taxon>
    </lineage>
</organism>
<dbReference type="EMBL" id="FPKW01000038">
    <property type="protein sequence ID" value="SFZ97079.1"/>
    <property type="molecule type" value="Genomic_DNA"/>
</dbReference>
<dbReference type="OrthoDB" id="1440507at2"/>
<feature type="signal peptide" evidence="2">
    <location>
        <begin position="1"/>
        <end position="22"/>
    </location>
</feature>
<evidence type="ECO:0000256" key="2">
    <source>
        <dbReference type="SAM" id="SignalP"/>
    </source>
</evidence>
<dbReference type="AlphaFoldDB" id="A0A1K2IXK1"/>
<evidence type="ECO:0008006" key="5">
    <source>
        <dbReference type="Google" id="ProtNLM"/>
    </source>
</evidence>